<comment type="cofactor">
    <cofactor evidence="1">
        <name>Fe(2+)</name>
        <dbReference type="ChEBI" id="CHEBI:29033"/>
    </cofactor>
</comment>
<dbReference type="InterPro" id="IPR042098">
    <property type="entry name" value="TauD-like_sf"/>
</dbReference>
<proteinExistence type="predicted"/>
<evidence type="ECO:0000259" key="6">
    <source>
        <dbReference type="Pfam" id="PF02668"/>
    </source>
</evidence>
<reference evidence="7" key="1">
    <citation type="submission" date="2016-04" db="EMBL/GenBank/DDBJ databases">
        <authorList>
            <person name="Evans L.H."/>
            <person name="Alamgir A."/>
            <person name="Owens N."/>
            <person name="Weber N.D."/>
            <person name="Virtaneva K."/>
            <person name="Barbian K."/>
            <person name="Babar A."/>
            <person name="Rosenke K."/>
        </authorList>
    </citation>
    <scope>NUCLEOTIDE SEQUENCE</scope>
    <source>
        <strain evidence="7">Nono1</strain>
    </source>
</reference>
<dbReference type="AlphaFoldDB" id="A0A1M4EG79"/>
<dbReference type="EMBL" id="LT559118">
    <property type="protein sequence ID" value="SBO97726.1"/>
    <property type="molecule type" value="Genomic_DNA"/>
</dbReference>
<sequence length="339" mass="36901">MTNQTTAAGSRGRFGGSRRSIPVSGESLVSVSPLLDGSRAVLCTPTVAGLDAREWLAGSGGTLARLRDEHGAVLLRGFTPLDAGGLAALATALTGGLRDYDNRSTPRRRVDGNVFTSTEYPPDQTIPQHNEMSYTASWPATLFLTCLVPAAEGGETPVADSARVLSRLPAATRERFERHGVMYVRNFGHGLDLSWQEVFQTQSREEVGAYCARHGIQAEWLGGERLRTRHVVQATVTARASGERVWFNQAHLFHVSSLPEEVRHELLASFEEDELPRNAMYGDGSALLAEDLAQIRAAYDAEEIALPWQAGDVMIVDNEQFSHGRRPYSGARSVLVAMA</sequence>
<feature type="compositionally biased region" description="Polar residues" evidence="5">
    <location>
        <begin position="114"/>
        <end position="128"/>
    </location>
</feature>
<evidence type="ECO:0000256" key="2">
    <source>
        <dbReference type="ARBA" id="ARBA00023002"/>
    </source>
</evidence>
<accession>A0A1M4EG79</accession>
<dbReference type="SUPFAM" id="SSF51197">
    <property type="entry name" value="Clavaminate synthase-like"/>
    <property type="match status" value="1"/>
</dbReference>
<evidence type="ECO:0000256" key="5">
    <source>
        <dbReference type="SAM" id="MobiDB-lite"/>
    </source>
</evidence>
<dbReference type="GO" id="GO:0017000">
    <property type="term" value="P:antibiotic biosynthetic process"/>
    <property type="evidence" value="ECO:0007669"/>
    <property type="project" value="UniProtKB-KW"/>
</dbReference>
<dbReference type="RefSeq" id="WP_225266467.1">
    <property type="nucleotide sequence ID" value="NZ_CP084058.1"/>
</dbReference>
<dbReference type="InterPro" id="IPR003819">
    <property type="entry name" value="TauD/TfdA-like"/>
</dbReference>
<evidence type="ECO:0000256" key="4">
    <source>
        <dbReference type="ARBA" id="ARBA00023194"/>
    </source>
</evidence>
<protein>
    <submittedName>
        <fullName evidence="7">SyrP-like protein</fullName>
    </submittedName>
</protein>
<name>A0A1M4EG79_9ACTN</name>
<dbReference type="Gene3D" id="3.60.130.10">
    <property type="entry name" value="Clavaminate synthase-like"/>
    <property type="match status" value="1"/>
</dbReference>
<feature type="domain" description="TauD/TfdA-like" evidence="6">
    <location>
        <begin position="49"/>
        <end position="337"/>
    </location>
</feature>
<dbReference type="PANTHER" id="PTHR10696:SF56">
    <property type="entry name" value="TAUD_TFDA-LIKE DOMAIN-CONTAINING PROTEIN"/>
    <property type="match status" value="1"/>
</dbReference>
<gene>
    <name evidence="7" type="ORF">BN4615_P7242</name>
</gene>
<dbReference type="InterPro" id="IPR050411">
    <property type="entry name" value="AlphaKG_dependent_hydroxylases"/>
</dbReference>
<dbReference type="PANTHER" id="PTHR10696">
    <property type="entry name" value="GAMMA-BUTYROBETAINE HYDROXYLASE-RELATED"/>
    <property type="match status" value="1"/>
</dbReference>
<evidence type="ECO:0000256" key="1">
    <source>
        <dbReference type="ARBA" id="ARBA00001954"/>
    </source>
</evidence>
<evidence type="ECO:0000256" key="3">
    <source>
        <dbReference type="ARBA" id="ARBA00023004"/>
    </source>
</evidence>
<dbReference type="Pfam" id="PF02668">
    <property type="entry name" value="TauD"/>
    <property type="match status" value="1"/>
</dbReference>
<keyword evidence="2" id="KW-0560">Oxidoreductase</keyword>
<dbReference type="GO" id="GO:0016491">
    <property type="term" value="F:oxidoreductase activity"/>
    <property type="evidence" value="ECO:0007669"/>
    <property type="project" value="UniProtKB-KW"/>
</dbReference>
<keyword evidence="3" id="KW-0408">Iron</keyword>
<feature type="region of interest" description="Disordered" evidence="5">
    <location>
        <begin position="103"/>
        <end position="128"/>
    </location>
</feature>
<keyword evidence="4" id="KW-0045">Antibiotic biosynthesis</keyword>
<organism evidence="7">
    <name type="scientific">Nonomuraea gerenzanensis</name>
    <dbReference type="NCBI Taxonomy" id="93944"/>
    <lineage>
        <taxon>Bacteria</taxon>
        <taxon>Bacillati</taxon>
        <taxon>Actinomycetota</taxon>
        <taxon>Actinomycetes</taxon>
        <taxon>Streptosporangiales</taxon>
        <taxon>Streptosporangiaceae</taxon>
        <taxon>Nonomuraea</taxon>
    </lineage>
</organism>
<evidence type="ECO:0000313" key="7">
    <source>
        <dbReference type="EMBL" id="SBO97726.1"/>
    </source>
</evidence>